<dbReference type="RefSeq" id="XP_030262596.1">
    <property type="nucleotide sequence ID" value="XM_030406736.1"/>
</dbReference>
<evidence type="ECO:0000256" key="10">
    <source>
        <dbReference type="SAM" id="MobiDB-lite"/>
    </source>
</evidence>
<feature type="domain" description="Cytosolic endo-beta-N-acetylglucosaminidase TIM barrel" evidence="11">
    <location>
        <begin position="195"/>
        <end position="474"/>
    </location>
</feature>
<evidence type="ECO:0000256" key="2">
    <source>
        <dbReference type="ARBA" id="ARBA00007849"/>
    </source>
</evidence>
<evidence type="ECO:0000256" key="5">
    <source>
        <dbReference type="ARBA" id="ARBA00022801"/>
    </source>
</evidence>
<reference evidence="13" key="1">
    <citation type="submission" date="2021-04" db="EMBL/GenBank/DDBJ databases">
        <authorList>
            <consortium name="Wellcome Sanger Institute Data Sharing"/>
        </authorList>
    </citation>
    <scope>NUCLEOTIDE SEQUENCE [LARGE SCALE GENOMIC DNA]</scope>
</reference>
<sequence>MYFCSKSYNDMPNTLCATLNYRGKKKRITLLLWRTCVGSCCDRRCSNPFGFPFLRTVCFLNGFLLKFNEMALNADGNKNPLRRRREDGEDNDNAGVKRDRTEASRLESCLDQPLGTGSIHEVIKYVPSPLPAKHYDPDTTEPISCGLQTLEELLSWKRSEANPFNVAAVPLAPREPPLASCPLRTLVSHDMMGGYLDDRFVQGTIAEAPYSFYHWQYIDIFNYFAHKLVTIPPAVWTNAAHKHGVVVLGTFITEWTDGAAMCEAFLKDEESYRAVADKLVQISHCYGFDGWLINIENALSAVAVKNTPLFLRYMTDQMHERVSGSLVLWYDSVVEDGQLLWQNELNQSNRIFFDACDGFFTNYNWTEQSLEWMTDYSGVQGRQADIYIGVDVFARGKVVGGMFETNKALEMIRKHNFSTAIFAPGWVYETQDKSEFRMNQDKFWALLSDYLYIHRPVSPLPFISSFCQGFGKAFHYRGQREAERGWFNLTAQEIQPLYYHTELEDRGWLRSRGCPEDAWNGGCSLLLDGLIPATHTAPVCAKVFSLNVPLASKTLVILIYKPSAGITVSLELKTTDASLCTHINARDVNLTSVSPAALDEGHQLVSQYAQLCGGLNPGGWTVRCSQLELCGCALREVGFSIQRDGEPQDTSFSCRVGEIMLLDVDSLQVPPERVQGMCIYDVVWLRGAGTSPQSTSPCLHLNATLQWDYPTKLVRHFRVYWRRLRGPDPRIPPGQLVLVGRAYSHLFRVTELAVAEPPGLLELVVEPVIRKGFPVPESHWGRRSLSYTEDLT</sequence>
<evidence type="ECO:0000313" key="13">
    <source>
        <dbReference type="Ensembl" id="ENSSAUP00010011414.1"/>
    </source>
</evidence>
<comment type="catalytic activity">
    <reaction evidence="7">
        <text>an N(4)-(oligosaccharide-(1-&gt;3)-[oligosaccharide-(1-&gt;6)]-beta-D-Man-(1-&gt;4)-beta-D-GlcNAc-(1-&gt;4)-alpha-D-GlcNAc)-L-asparaginyl-[protein] + H2O = an oligosaccharide-(1-&gt;3)-[oligosaccharide-(1-&gt;6)]-beta-D-Man-(1-&gt;4)-D-GlcNAc + N(4)-(N-acetyl-beta-D-glucosaminyl)-L-asparaginyl-[protein]</text>
        <dbReference type="Rhea" id="RHEA:73067"/>
        <dbReference type="Rhea" id="RHEA-COMP:12603"/>
        <dbReference type="Rhea" id="RHEA-COMP:18176"/>
        <dbReference type="ChEBI" id="CHEBI:15377"/>
        <dbReference type="ChEBI" id="CHEBI:132248"/>
        <dbReference type="ChEBI" id="CHEBI:192714"/>
        <dbReference type="ChEBI" id="CHEBI:192715"/>
        <dbReference type="EC" id="3.2.1.96"/>
    </reaction>
</comment>
<dbReference type="InterPro" id="IPR005201">
    <property type="entry name" value="TIM_ENGase"/>
</dbReference>
<keyword evidence="14" id="KW-1185">Reference proteome</keyword>
<dbReference type="OrthoDB" id="284473at2759"/>
<dbReference type="FunFam" id="3.20.20.80:FF:000043">
    <property type="entry name" value="cytosolic endo-beta-N-acetylglucosaminidase"/>
    <property type="match status" value="1"/>
</dbReference>
<organism evidence="13 14">
    <name type="scientific">Sparus aurata</name>
    <name type="common">Gilthead sea bream</name>
    <dbReference type="NCBI Taxonomy" id="8175"/>
    <lineage>
        <taxon>Eukaryota</taxon>
        <taxon>Metazoa</taxon>
        <taxon>Chordata</taxon>
        <taxon>Craniata</taxon>
        <taxon>Vertebrata</taxon>
        <taxon>Euteleostomi</taxon>
        <taxon>Actinopterygii</taxon>
        <taxon>Neopterygii</taxon>
        <taxon>Teleostei</taxon>
        <taxon>Neoteleostei</taxon>
        <taxon>Acanthomorphata</taxon>
        <taxon>Eupercaria</taxon>
        <taxon>Spariformes</taxon>
        <taxon>Sparidae</taxon>
        <taxon>Sparus</taxon>
    </lineage>
</organism>
<dbReference type="FunCoup" id="A0A671UFF1">
    <property type="interactions" value="45"/>
</dbReference>
<dbReference type="Pfam" id="PF25529">
    <property type="entry name" value="Ig_ENGASE1_C"/>
    <property type="match status" value="1"/>
</dbReference>
<keyword evidence="5" id="KW-0378">Hydrolase</keyword>
<keyword evidence="6" id="KW-0326">Glycosidase</keyword>
<dbReference type="GeneTree" id="ENSGT00390000018512"/>
<comment type="subcellular location">
    <subcellularLocation>
        <location evidence="1">Cytoplasm</location>
        <location evidence="1">Cytosol</location>
    </subcellularLocation>
</comment>
<dbReference type="Ensembl" id="ENSSAUT00010012144.1">
    <property type="protein sequence ID" value="ENSSAUP00010011414.1"/>
    <property type="gene ID" value="ENSSAUG00010005503.1"/>
</dbReference>
<dbReference type="PANTHER" id="PTHR13246">
    <property type="entry name" value="ENDO BETA N-ACETYLGLUCOSAMINIDASE"/>
    <property type="match status" value="1"/>
</dbReference>
<protein>
    <recommendedName>
        <fullName evidence="9">Cytosolic endo-beta-N-acetylglucosaminidase</fullName>
        <ecNumber evidence="3">3.2.1.96</ecNumber>
    </recommendedName>
</protein>
<dbReference type="GO" id="GO:0033925">
    <property type="term" value="F:mannosyl-glycoprotein endo-beta-N-acetylglucosaminidase activity"/>
    <property type="evidence" value="ECO:0007669"/>
    <property type="project" value="UniProtKB-EC"/>
</dbReference>
<evidence type="ECO:0000259" key="12">
    <source>
        <dbReference type="Pfam" id="PF25529"/>
    </source>
</evidence>
<dbReference type="CDD" id="cd06547">
    <property type="entry name" value="GH85_ENGase"/>
    <property type="match status" value="1"/>
</dbReference>
<evidence type="ECO:0000256" key="1">
    <source>
        <dbReference type="ARBA" id="ARBA00004514"/>
    </source>
</evidence>
<keyword evidence="4" id="KW-0963">Cytoplasm</keyword>
<accession>A0A671UFF1</accession>
<feature type="region of interest" description="Disordered" evidence="10">
    <location>
        <begin position="76"/>
        <end position="103"/>
    </location>
</feature>
<evidence type="ECO:0000256" key="4">
    <source>
        <dbReference type="ARBA" id="ARBA00022490"/>
    </source>
</evidence>
<dbReference type="Gene3D" id="2.60.120.260">
    <property type="entry name" value="Galactose-binding domain-like"/>
    <property type="match status" value="1"/>
</dbReference>
<name>A0A671UFF1_SPAAU</name>
<dbReference type="OMA" id="SQVRWQP"/>
<evidence type="ECO:0000256" key="9">
    <source>
        <dbReference type="ARBA" id="ARBA00072457"/>
    </source>
</evidence>
<dbReference type="Proteomes" id="UP000472265">
    <property type="component" value="Chromosome 23"/>
</dbReference>
<comment type="similarity">
    <text evidence="2">Belongs to the glycosyl hydrolase 85 family.</text>
</comment>
<dbReference type="InterPro" id="IPR057882">
    <property type="entry name" value="ENGase_C"/>
</dbReference>
<reference evidence="13" key="2">
    <citation type="submission" date="2025-08" db="UniProtKB">
        <authorList>
            <consortium name="Ensembl"/>
        </authorList>
    </citation>
    <scope>IDENTIFICATION</scope>
</reference>
<dbReference type="CTD" id="64772"/>
<dbReference type="AlphaFoldDB" id="A0A671UFF1"/>
<evidence type="ECO:0000256" key="3">
    <source>
        <dbReference type="ARBA" id="ARBA00012566"/>
    </source>
</evidence>
<dbReference type="InterPro" id="IPR032979">
    <property type="entry name" value="ENGase"/>
</dbReference>
<evidence type="ECO:0000256" key="7">
    <source>
        <dbReference type="ARBA" id="ARBA00034414"/>
    </source>
</evidence>
<evidence type="ECO:0000256" key="8">
    <source>
        <dbReference type="ARBA" id="ARBA00054935"/>
    </source>
</evidence>
<dbReference type="Gene3D" id="3.20.20.80">
    <property type="entry name" value="Glycosidases"/>
    <property type="match status" value="1"/>
</dbReference>
<dbReference type="EC" id="3.2.1.96" evidence="3"/>
<dbReference type="GO" id="GO:0005829">
    <property type="term" value="C:cytosol"/>
    <property type="evidence" value="ECO:0007669"/>
    <property type="project" value="UniProtKB-SubCell"/>
</dbReference>
<dbReference type="InParanoid" id="A0A671UFF1"/>
<evidence type="ECO:0000313" key="14">
    <source>
        <dbReference type="Proteomes" id="UP000472265"/>
    </source>
</evidence>
<gene>
    <name evidence="13" type="primary">ENGASE</name>
    <name evidence="13" type="synonym">engase</name>
</gene>
<evidence type="ECO:0000256" key="6">
    <source>
        <dbReference type="ARBA" id="ARBA00023295"/>
    </source>
</evidence>
<proteinExistence type="inferred from homology"/>
<dbReference type="GeneID" id="115575001"/>
<dbReference type="PANTHER" id="PTHR13246:SF1">
    <property type="entry name" value="CYTOSOLIC ENDO-BETA-N-ACETYLGLUCOSAMINIDASE"/>
    <property type="match status" value="1"/>
</dbReference>
<feature type="domain" description="Cytosolic endo-beta-N-acetylglucosaminidase C-terminal" evidence="12">
    <location>
        <begin position="667"/>
        <end position="788"/>
    </location>
</feature>
<comment type="function">
    <text evidence="8">Endoglycosidase that releases N-glycans from glycoproteins by cleaving the beta-1,4-glycosidic bond in the N,N'-diacetylchitobiose core. Involved in the processing of free oligosaccharides in the cytosol.</text>
</comment>
<evidence type="ECO:0000259" key="11">
    <source>
        <dbReference type="Pfam" id="PF03644"/>
    </source>
</evidence>
<dbReference type="Pfam" id="PF03644">
    <property type="entry name" value="Glyco_hydro_85"/>
    <property type="match status" value="1"/>
</dbReference>
<reference evidence="13" key="3">
    <citation type="submission" date="2025-09" db="UniProtKB">
        <authorList>
            <consortium name="Ensembl"/>
        </authorList>
    </citation>
    <scope>IDENTIFICATION</scope>
</reference>